<dbReference type="Proteomes" id="UP000016584">
    <property type="component" value="Unassembled WGS sequence"/>
</dbReference>
<organism evidence="1 2">
    <name type="scientific">Sphingobacterium paucimobilis HER1398</name>
    <dbReference type="NCBI Taxonomy" id="1346330"/>
    <lineage>
        <taxon>Bacteria</taxon>
        <taxon>Pseudomonadati</taxon>
        <taxon>Bacteroidota</taxon>
        <taxon>Sphingobacteriia</taxon>
        <taxon>Sphingobacteriales</taxon>
        <taxon>Sphingobacteriaceae</taxon>
        <taxon>Sphingobacterium</taxon>
    </lineage>
</organism>
<comment type="caution">
    <text evidence="1">The sequence shown here is derived from an EMBL/GenBank/DDBJ whole genome shotgun (WGS) entry which is preliminary data.</text>
</comment>
<dbReference type="PATRIC" id="fig|1346330.5.peg.3520"/>
<evidence type="ECO:0000313" key="1">
    <source>
        <dbReference type="EMBL" id="ERJ58175.1"/>
    </source>
</evidence>
<accession>U2HSB8</accession>
<protein>
    <submittedName>
        <fullName evidence="1">Uncharacterized protein</fullName>
    </submittedName>
</protein>
<dbReference type="STRING" id="1346330.M472_05300"/>
<reference evidence="1 2" key="1">
    <citation type="journal article" date="2013" name="Genome Announc.">
        <title>The Draft Genome Sequence of Sphingomonas paucimobilis Strain HER1398 (Proteobacteria), Host to the Giant PAU Phage, Indicates That It Is a Member of the Genus Sphingobacterium (Bacteroidetes).</title>
        <authorList>
            <person name="White R.A.III."/>
            <person name="Suttle C.A."/>
        </authorList>
    </citation>
    <scope>NUCLEOTIDE SEQUENCE [LARGE SCALE GENOMIC DNA]</scope>
    <source>
        <strain evidence="1 2">HER1398</strain>
    </source>
</reference>
<evidence type="ECO:0000313" key="2">
    <source>
        <dbReference type="Proteomes" id="UP000016584"/>
    </source>
</evidence>
<sequence>MLCTAVATKAQNNVGINQTDDMPGFYFYDSSSWAALSGGLANGIAGGQVYLTGATAPYAAQSPQTLAGDIHLSATGVTTIADGAVTAAKIANKAVDMGKLNATGSAGQGTFLRGDGSWVSLESSF</sequence>
<name>U2HSB8_9SPHI</name>
<proteinExistence type="predicted"/>
<gene>
    <name evidence="1" type="ORF">M472_05300</name>
</gene>
<dbReference type="EMBL" id="ATDL01000018">
    <property type="protein sequence ID" value="ERJ58175.1"/>
    <property type="molecule type" value="Genomic_DNA"/>
</dbReference>
<dbReference type="AlphaFoldDB" id="U2HSB8"/>
<keyword evidence="2" id="KW-1185">Reference proteome</keyword>